<gene>
    <name evidence="2" type="ORF">PECUL_23A047008</name>
</gene>
<reference evidence="2" key="1">
    <citation type="submission" date="2022-03" db="EMBL/GenBank/DDBJ databases">
        <authorList>
            <person name="Alioto T."/>
            <person name="Alioto T."/>
            <person name="Gomez Garrido J."/>
        </authorList>
    </citation>
    <scope>NUCLEOTIDE SEQUENCE</scope>
</reference>
<organism evidence="2 3">
    <name type="scientific">Pelobates cultripes</name>
    <name type="common">Western spadefoot toad</name>
    <dbReference type="NCBI Taxonomy" id="61616"/>
    <lineage>
        <taxon>Eukaryota</taxon>
        <taxon>Metazoa</taxon>
        <taxon>Chordata</taxon>
        <taxon>Craniata</taxon>
        <taxon>Vertebrata</taxon>
        <taxon>Euteleostomi</taxon>
        <taxon>Amphibia</taxon>
        <taxon>Batrachia</taxon>
        <taxon>Anura</taxon>
        <taxon>Pelobatoidea</taxon>
        <taxon>Pelobatidae</taxon>
        <taxon>Pelobates</taxon>
    </lineage>
</organism>
<keyword evidence="3" id="KW-1185">Reference proteome</keyword>
<keyword evidence="1" id="KW-0732">Signal</keyword>
<accession>A0AAD1QX18</accession>
<proteinExistence type="predicted"/>
<dbReference type="Proteomes" id="UP001295444">
    <property type="component" value="Chromosome 01"/>
</dbReference>
<name>A0AAD1QX18_PELCU</name>
<evidence type="ECO:0000256" key="1">
    <source>
        <dbReference type="SAM" id="SignalP"/>
    </source>
</evidence>
<dbReference type="AlphaFoldDB" id="A0AAD1QX18"/>
<evidence type="ECO:0000313" key="2">
    <source>
        <dbReference type="EMBL" id="CAH2219305.1"/>
    </source>
</evidence>
<feature type="signal peptide" evidence="1">
    <location>
        <begin position="1"/>
        <end position="21"/>
    </location>
</feature>
<evidence type="ECO:0000313" key="3">
    <source>
        <dbReference type="Proteomes" id="UP001295444"/>
    </source>
</evidence>
<sequence>MSLLNHAISNLVSLCCVYTLGWEEEVAYRHKKKSKQRARGSTARASKTWSRCRKLMRNMIPTHEGCHRFVESFVEGWSEYKQLVTDIFADFKKHSAKRQRQPSKSLFQLWREKHLQLNVRFRCTIQFTRNGVVGGISCKVRNSVSGQQQVITDGKWHNMEAIRSSAYC</sequence>
<protein>
    <submittedName>
        <fullName evidence="2">Uncharacterized protein</fullName>
    </submittedName>
</protein>
<dbReference type="EMBL" id="OW240912">
    <property type="protein sequence ID" value="CAH2219305.1"/>
    <property type="molecule type" value="Genomic_DNA"/>
</dbReference>
<feature type="chain" id="PRO_5041991534" evidence="1">
    <location>
        <begin position="22"/>
        <end position="168"/>
    </location>
</feature>